<evidence type="ECO:0000313" key="4">
    <source>
        <dbReference type="Proteomes" id="UP000177232"/>
    </source>
</evidence>
<dbReference type="Proteomes" id="UP000177232">
    <property type="component" value="Unassembled WGS sequence"/>
</dbReference>
<reference evidence="3 4" key="1">
    <citation type="journal article" date="2016" name="Nat. Commun.">
        <title>Thousands of microbial genomes shed light on interconnected biogeochemical processes in an aquifer system.</title>
        <authorList>
            <person name="Anantharaman K."/>
            <person name="Brown C.T."/>
            <person name="Hug L.A."/>
            <person name="Sharon I."/>
            <person name="Castelle C.J."/>
            <person name="Probst A.J."/>
            <person name="Thomas B.C."/>
            <person name="Singh A."/>
            <person name="Wilkins M.J."/>
            <person name="Karaoz U."/>
            <person name="Brodie E.L."/>
            <person name="Williams K.H."/>
            <person name="Hubbard S.S."/>
            <person name="Banfield J.F."/>
        </authorList>
    </citation>
    <scope>NUCLEOTIDE SEQUENCE [LARGE SCALE GENOMIC DNA]</scope>
</reference>
<name>A0A1F6DUS0_9BACT</name>
<comment type="caution">
    <text evidence="3">The sequence shown here is derived from an EMBL/GenBank/DDBJ whole genome shotgun (WGS) entry which is preliminary data.</text>
</comment>
<accession>A0A1F6DUS0</accession>
<dbReference type="EMBL" id="MFLJ01000011">
    <property type="protein sequence ID" value="OGG64772.1"/>
    <property type="molecule type" value="Genomic_DNA"/>
</dbReference>
<protein>
    <recommendedName>
        <fullName evidence="5">Lipoprotein</fullName>
    </recommendedName>
</protein>
<keyword evidence="2" id="KW-0732">Signal</keyword>
<feature type="chain" id="PRO_5009523965" description="Lipoprotein" evidence="2">
    <location>
        <begin position="22"/>
        <end position="209"/>
    </location>
</feature>
<dbReference type="AlphaFoldDB" id="A0A1F6DUS0"/>
<gene>
    <name evidence="3" type="ORF">A3C94_03015</name>
</gene>
<proteinExistence type="predicted"/>
<evidence type="ECO:0000256" key="2">
    <source>
        <dbReference type="SAM" id="SignalP"/>
    </source>
</evidence>
<evidence type="ECO:0008006" key="5">
    <source>
        <dbReference type="Google" id="ProtNLM"/>
    </source>
</evidence>
<feature type="region of interest" description="Disordered" evidence="1">
    <location>
        <begin position="189"/>
        <end position="209"/>
    </location>
</feature>
<evidence type="ECO:0000313" key="3">
    <source>
        <dbReference type="EMBL" id="OGG64772.1"/>
    </source>
</evidence>
<organism evidence="3 4">
    <name type="scientific">Candidatus Kaiserbacteria bacterium RIFCSPHIGHO2_02_FULL_55_17</name>
    <dbReference type="NCBI Taxonomy" id="1798496"/>
    <lineage>
        <taxon>Bacteria</taxon>
        <taxon>Candidatus Kaiseribacteriota</taxon>
    </lineage>
</organism>
<dbReference type="PROSITE" id="PS51257">
    <property type="entry name" value="PROKAR_LIPOPROTEIN"/>
    <property type="match status" value="1"/>
</dbReference>
<sequence>MYRKSFQGLAVLAAALLSACAGPKSLYSGFVIAAPEDEQTVRAGGFSEAALAQVAIVQNPDLNFGKISPKALRKIQEYGISCQKQVDAQVAGGLQTGGQGAGVYGVSGLGLGAAASAAFAAAKASEYAIYGAIGYLLPGAVYGGTSGAYAMASAKGSCTRDFWEDVAKTDPDFRGTHVVVIHSGRRWGDSRPPALDRTAVWPTQRAPAR</sequence>
<feature type="signal peptide" evidence="2">
    <location>
        <begin position="1"/>
        <end position="21"/>
    </location>
</feature>
<evidence type="ECO:0000256" key="1">
    <source>
        <dbReference type="SAM" id="MobiDB-lite"/>
    </source>
</evidence>